<dbReference type="GO" id="GO:0006508">
    <property type="term" value="P:proteolysis"/>
    <property type="evidence" value="ECO:0007669"/>
    <property type="project" value="InterPro"/>
</dbReference>
<comment type="caution">
    <text evidence="3">The sequence shown here is derived from an EMBL/GenBank/DDBJ whole genome shotgun (WGS) entry which is preliminary data.</text>
</comment>
<dbReference type="EMBL" id="VLLB01000007">
    <property type="protein sequence ID" value="TWI63127.1"/>
    <property type="molecule type" value="Genomic_DNA"/>
</dbReference>
<evidence type="ECO:0000256" key="1">
    <source>
        <dbReference type="SAM" id="MobiDB-lite"/>
    </source>
</evidence>
<feature type="domain" description="PDZ" evidence="2">
    <location>
        <begin position="173"/>
        <end position="246"/>
    </location>
</feature>
<evidence type="ECO:0000313" key="4">
    <source>
        <dbReference type="Proteomes" id="UP000318431"/>
    </source>
</evidence>
<feature type="compositionally biased region" description="Pro residues" evidence="1">
    <location>
        <begin position="17"/>
        <end position="72"/>
    </location>
</feature>
<evidence type="ECO:0000259" key="2">
    <source>
        <dbReference type="SMART" id="SM00228"/>
    </source>
</evidence>
<protein>
    <submittedName>
        <fullName evidence="3">Peptidase S41-like protein</fullName>
    </submittedName>
</protein>
<dbReference type="GO" id="GO:0030288">
    <property type="term" value="C:outer membrane-bounded periplasmic space"/>
    <property type="evidence" value="ECO:0007669"/>
    <property type="project" value="TreeGrafter"/>
</dbReference>
<feature type="region of interest" description="Disordered" evidence="1">
    <location>
        <begin position="10"/>
        <end position="73"/>
    </location>
</feature>
<reference evidence="3 4" key="1">
    <citation type="journal article" date="2015" name="Stand. Genomic Sci.">
        <title>Genomic Encyclopedia of Bacterial and Archaeal Type Strains, Phase III: the genomes of soil and plant-associated and newly described type strains.</title>
        <authorList>
            <person name="Whitman W.B."/>
            <person name="Woyke T."/>
            <person name="Klenk H.P."/>
            <person name="Zhou Y."/>
            <person name="Lilburn T.G."/>
            <person name="Beck B.J."/>
            <person name="De Vos P."/>
            <person name="Vandamme P."/>
            <person name="Eisen J.A."/>
            <person name="Garrity G."/>
            <person name="Hugenholtz P."/>
            <person name="Kyrpides N.C."/>
        </authorList>
    </citation>
    <scope>NUCLEOTIDE SEQUENCE [LARGE SCALE GENOMIC DNA]</scope>
    <source>
        <strain evidence="3 4">CGMCC 1.10822</strain>
    </source>
</reference>
<dbReference type="Gene3D" id="3.90.226.10">
    <property type="entry name" value="2-enoyl-CoA Hydratase, Chain A, domain 1"/>
    <property type="match status" value="1"/>
</dbReference>
<dbReference type="GO" id="GO:0008236">
    <property type="term" value="F:serine-type peptidase activity"/>
    <property type="evidence" value="ECO:0007669"/>
    <property type="project" value="InterPro"/>
</dbReference>
<dbReference type="GO" id="GO:0004175">
    <property type="term" value="F:endopeptidase activity"/>
    <property type="evidence" value="ECO:0007669"/>
    <property type="project" value="TreeGrafter"/>
</dbReference>
<dbReference type="SMART" id="SM00228">
    <property type="entry name" value="PDZ"/>
    <property type="match status" value="1"/>
</dbReference>
<dbReference type="Proteomes" id="UP000318431">
    <property type="component" value="Unassembled WGS sequence"/>
</dbReference>
<gene>
    <name evidence="3" type="ORF">IP91_03968</name>
</gene>
<dbReference type="PANTHER" id="PTHR32060:SF30">
    <property type="entry name" value="CARBOXY-TERMINAL PROCESSING PROTEASE CTPA"/>
    <property type="match status" value="1"/>
</dbReference>
<dbReference type="Gene3D" id="3.30.750.170">
    <property type="match status" value="1"/>
</dbReference>
<evidence type="ECO:0000313" key="3">
    <source>
        <dbReference type="EMBL" id="TWI63127.1"/>
    </source>
</evidence>
<dbReference type="InterPro" id="IPR001478">
    <property type="entry name" value="PDZ"/>
</dbReference>
<dbReference type="CDD" id="cd00136">
    <property type="entry name" value="PDZ_canonical"/>
    <property type="match status" value="1"/>
</dbReference>
<sequence length="514" mass="53943">MALVLLAGCGGDSAAPDHPPVAVDPPALPVPVPDLPSTPAPAEPPATQPPTTQPPVAGPPIIEPPATEPPAADPIANLLHYMNRCVARPNSLPGTLRDEQTFLRLWIDETYLWYREVPSADMGAHDSATGYFDVLKTPLLTPAGQPKDRFHFSYPEARWIELSAGVERGYGIGWLRAAGVPRDWRIATVADGSSAALAGLRRGDRLVQVDGIDFASAAGADLDMVNAALSPAADGVTHRFSLQRGERMLQAALVSARVSVAPVQNTRVIATPSGPVGYLTFGSHVVPAEPQLVAAFTTLRDAGVRDLVLDLRYNGGGLLSIASEVGYMIAGARSEGRTFEHTLVNDKLTPRPPAPFATRSQQSGQPLPTLNLARVYILAGPGTCSASESIINALRGIDVDVHLVGERTCGKPYAFTPTTNCGTTYFAIQFQGVNAKGYGEYGDGFAPTCAASDDLDHALGDSAEGMLATALHHRASGACPKPAAARSAARVPALSPSLLPVRPAASEIAVHDLR</sequence>
<name>A0A562R262_9BURK</name>
<dbReference type="InterPro" id="IPR005151">
    <property type="entry name" value="Tail-specific_protease"/>
</dbReference>
<proteinExistence type="predicted"/>
<keyword evidence="4" id="KW-1185">Reference proteome</keyword>
<accession>A0A562R262</accession>
<dbReference type="SUPFAM" id="SSF50156">
    <property type="entry name" value="PDZ domain-like"/>
    <property type="match status" value="1"/>
</dbReference>
<dbReference type="Pfam" id="PF17820">
    <property type="entry name" value="PDZ_6"/>
    <property type="match status" value="1"/>
</dbReference>
<dbReference type="AlphaFoldDB" id="A0A562R262"/>
<organism evidence="3 4">
    <name type="scientific">Pseudoduganella lurida</name>
    <dbReference type="NCBI Taxonomy" id="1036180"/>
    <lineage>
        <taxon>Bacteria</taxon>
        <taxon>Pseudomonadati</taxon>
        <taxon>Pseudomonadota</taxon>
        <taxon>Betaproteobacteria</taxon>
        <taxon>Burkholderiales</taxon>
        <taxon>Oxalobacteraceae</taxon>
        <taxon>Telluria group</taxon>
        <taxon>Pseudoduganella</taxon>
    </lineage>
</organism>
<dbReference type="SUPFAM" id="SSF52096">
    <property type="entry name" value="ClpP/crotonase"/>
    <property type="match status" value="1"/>
</dbReference>
<dbReference type="PANTHER" id="PTHR32060">
    <property type="entry name" value="TAIL-SPECIFIC PROTEASE"/>
    <property type="match status" value="1"/>
</dbReference>
<dbReference type="Pfam" id="PF03572">
    <property type="entry name" value="Peptidase_S41"/>
    <property type="match status" value="1"/>
</dbReference>
<dbReference type="InterPro" id="IPR041489">
    <property type="entry name" value="PDZ_6"/>
</dbReference>
<dbReference type="InterPro" id="IPR036034">
    <property type="entry name" value="PDZ_sf"/>
</dbReference>
<dbReference type="InterPro" id="IPR029045">
    <property type="entry name" value="ClpP/crotonase-like_dom_sf"/>
</dbReference>
<dbReference type="Gene3D" id="2.30.42.10">
    <property type="match status" value="1"/>
</dbReference>
<dbReference type="GO" id="GO:0007165">
    <property type="term" value="P:signal transduction"/>
    <property type="evidence" value="ECO:0007669"/>
    <property type="project" value="TreeGrafter"/>
</dbReference>
<dbReference type="CDD" id="cd07561">
    <property type="entry name" value="Peptidase_S41_CPP_like"/>
    <property type="match status" value="1"/>
</dbReference>